<dbReference type="WBParaSite" id="RSKR_0000438600.1">
    <property type="protein sequence ID" value="RSKR_0000438600.1"/>
    <property type="gene ID" value="RSKR_0000438600"/>
</dbReference>
<reference evidence="2" key="1">
    <citation type="submission" date="2016-11" db="UniProtKB">
        <authorList>
            <consortium name="WormBaseParasite"/>
        </authorList>
    </citation>
    <scope>IDENTIFICATION</scope>
    <source>
        <strain evidence="2">KR3021</strain>
    </source>
</reference>
<name>A0AC35TUA4_9BILA</name>
<evidence type="ECO:0000313" key="2">
    <source>
        <dbReference type="WBParaSite" id="RSKR_0000438600.1"/>
    </source>
</evidence>
<dbReference type="Proteomes" id="UP000095286">
    <property type="component" value="Unplaced"/>
</dbReference>
<organism evidence="1 2">
    <name type="scientific">Rhabditophanes sp. KR3021</name>
    <dbReference type="NCBI Taxonomy" id="114890"/>
    <lineage>
        <taxon>Eukaryota</taxon>
        <taxon>Metazoa</taxon>
        <taxon>Ecdysozoa</taxon>
        <taxon>Nematoda</taxon>
        <taxon>Chromadorea</taxon>
        <taxon>Rhabditida</taxon>
        <taxon>Tylenchina</taxon>
        <taxon>Panagrolaimomorpha</taxon>
        <taxon>Strongyloidoidea</taxon>
        <taxon>Alloionematidae</taxon>
        <taxon>Rhabditophanes</taxon>
    </lineage>
</organism>
<proteinExistence type="predicted"/>
<protein>
    <submittedName>
        <fullName evidence="2">Protein kinase domain-containing protein</fullName>
    </submittedName>
</protein>
<evidence type="ECO:0000313" key="1">
    <source>
        <dbReference type="Proteomes" id="UP000095286"/>
    </source>
</evidence>
<sequence length="197" mass="22904">MNFEDKDLADEDFSEIDSLCFYTTGEESIGDDLLSHYSIDDNVDGKRHLTGVEEDYYSFLLEKDLSPIKATFTDDNISCEYSETISVPPYQHSELYMTLNYEDPATTLKMIKRTYTHDKNAAFIDGQNFLKSMRLKFDADFFVDELQQRAISCYSALAIAHYFLVRDILPVIVYPDHMLDRKVFHFSPSTMKLYEVI</sequence>
<accession>A0AC35TUA4</accession>